<dbReference type="RefSeq" id="WP_264809058.1">
    <property type="nucleotide sequence ID" value="NZ_CP110226.1"/>
</dbReference>
<dbReference type="Proteomes" id="UP001163156">
    <property type="component" value="Chromosome"/>
</dbReference>
<sequence length="60" mass="6963">MYKEVMRSIEHVEIFPIISLIIFILFFTGVAIWAFRVPKGVIDHMSSLPLDKDDLTDKEP</sequence>
<keyword evidence="3" id="KW-1185">Reference proteome</keyword>
<name>A0ABY6MFF0_9BACT</name>
<feature type="transmembrane region" description="Helical" evidence="1">
    <location>
        <begin position="12"/>
        <end position="35"/>
    </location>
</feature>
<organism evidence="2 3">
    <name type="scientific">Algoriphagus halophytocola</name>
    <dbReference type="NCBI Taxonomy" id="2991499"/>
    <lineage>
        <taxon>Bacteria</taxon>
        <taxon>Pseudomonadati</taxon>
        <taxon>Bacteroidota</taxon>
        <taxon>Cytophagia</taxon>
        <taxon>Cytophagales</taxon>
        <taxon>Cyclobacteriaceae</taxon>
        <taxon>Algoriphagus</taxon>
    </lineage>
</organism>
<protein>
    <submittedName>
        <fullName evidence="2">Cbb3-type cytochrome c oxidase subunit 3</fullName>
    </submittedName>
</protein>
<proteinExistence type="predicted"/>
<dbReference type="EMBL" id="CP110226">
    <property type="protein sequence ID" value="UZD22542.1"/>
    <property type="molecule type" value="Genomic_DNA"/>
</dbReference>
<evidence type="ECO:0000256" key="1">
    <source>
        <dbReference type="SAM" id="Phobius"/>
    </source>
</evidence>
<keyword evidence="1" id="KW-1133">Transmembrane helix</keyword>
<accession>A0ABY6MFF0</accession>
<reference evidence="2" key="1">
    <citation type="submission" date="2022-10" db="EMBL/GenBank/DDBJ databases">
        <title>Algoriphagus sp. a novel bacteria isolate from halophytes salicornia europaea.</title>
        <authorList>
            <person name="Peng Y."/>
            <person name="Jiang L."/>
            <person name="Lee J."/>
        </authorList>
    </citation>
    <scope>NUCLEOTIDE SEQUENCE</scope>
    <source>
        <strain evidence="2">TR-M5</strain>
    </source>
</reference>
<gene>
    <name evidence="2" type="ORF">OM944_18050</name>
</gene>
<keyword evidence="1" id="KW-0812">Transmembrane</keyword>
<evidence type="ECO:0000313" key="3">
    <source>
        <dbReference type="Proteomes" id="UP001163156"/>
    </source>
</evidence>
<evidence type="ECO:0000313" key="2">
    <source>
        <dbReference type="EMBL" id="UZD22542.1"/>
    </source>
</evidence>
<keyword evidence="1" id="KW-0472">Membrane</keyword>